<dbReference type="FunFam" id="3.40.50.300:FF:000913">
    <property type="entry name" value="ABC multidrug transporter SitT"/>
    <property type="match status" value="1"/>
</dbReference>
<dbReference type="PANTHER" id="PTHR43394">
    <property type="entry name" value="ATP-DEPENDENT PERMEASE MDL1, MITOCHONDRIAL"/>
    <property type="match status" value="1"/>
</dbReference>
<feature type="transmembrane region" description="Helical" evidence="10">
    <location>
        <begin position="106"/>
        <end position="125"/>
    </location>
</feature>
<dbReference type="EMBL" id="CP119917">
    <property type="protein sequence ID" value="WFD15397.1"/>
    <property type="molecule type" value="Genomic_DNA"/>
</dbReference>
<dbReference type="CDD" id="cd18578">
    <property type="entry name" value="ABC_6TM_Pgp_ABCB1_D2_like"/>
    <property type="match status" value="1"/>
</dbReference>
<evidence type="ECO:0000256" key="4">
    <source>
        <dbReference type="ARBA" id="ARBA00022692"/>
    </source>
</evidence>
<evidence type="ECO:0000256" key="8">
    <source>
        <dbReference type="ARBA" id="ARBA00023136"/>
    </source>
</evidence>
<sequence length="1273" mass="140480">GIDIIYGHWTQNLAHKEDELASEMGYNNKLAWVAIVVGAVSFFSNWLFPILLTHGAHVLSSGLRREYFAASLVQDPTYYDSHGPGAITTYANRDVSQVHAALGEKLGFLLNAIGTVLACVIMALSKAPNHAGVLLALLFFSVLTLTILGMLAEQTTGKVMEVDGHLSTYMEQVIASVRVVQSFELTNTLVDRMKKLYILPLARAVNLRSIVRGGDMSSMYFTVTILYPLGFWWASILVADGREGMNDVISSFFNYLSALFSMAMIVLHFQSIFESMAKIKKMRSTIEREPRIDVRRTTGKILGLPASKGVQGNVPTYIPSFALEDVTFAYPGRPHVASLNHVSIDFRPGTVTALVGPSGSGKSTVTSLLAREYDPDSAMDAVLSSNTPIDPEKEPVKGSGRVLFAGENVRDLNVRWLRSQVAVVRQNPQLFTGTIAENVAMGLSAGVESDISLDDPIVREKVKVALTKAEAMGFVNKLPDGMDTHVSGGRNVHLSGGQRQRIALARALVREPQVLCLDEATSALDTSTEDSIKRTLAKEQEERGMTTIVVAHRLSTIQHADQIIVLKRGSIVERGTHNELVQIKGGLYRKMVMHNRAASGLDDEGDDETDDNVSSLRPQKQIERYVPPKPEEPKHYLLTNSIPPDIVSRGSVGAVSLTMETNERFHEFISETPNEKEQFEPNNQDVEKPKAVDRKQLNLFRLLKGHYWLILPGCTLALGVASAFPVIAWISGYVLEGLGDPDIDRMRSDMNRRTLWFFIISIIDTCFAFFGSYALETAAESLSSVLKLKSLRAVMRQDIAFFDQKEHSSGALSSMIFNHSANVGTAFGAVLCQILIAFGNLVGSQIMAFVMDWRLAIAAFPAMLSLLAASYLNVYLMEKFEVVIQEPIERTSSYVAETIDAIGTVTTLGREADILRHFSSESSRGRPYIWILTVGVLAYAYTQFTLFGITGLMMYWGATIIKNGHASLFNILAVFEGEFVAFFAAIRLTAYMPDIARARLGLRVIRNWLNRTPQYASLPETTTWPPKGPRDIVFTDVELRYPQRPTHTAIRNLNLTIKENMTVAFCGTSGSGKSTTLSLLQRFYDPCKGTITYGGIDIRSVPIHQWRAEMAYVSQDPVLYEGTLRWNLLLGAIDASKITDADIEEACRQACVWDFAMALPDGLDTMIGHKGSSLSGGQCQRVCIARALIRRPKILLLDEATSALDPESEVLVQRALDNASTTCTTVTIAHRLSTIRHADLICVVEDGEIVESGSHETLISKRGRYFDLVEAQL</sequence>
<gene>
    <name evidence="12" type="ORF">MARU1_001415</name>
</gene>
<evidence type="ECO:0000313" key="13">
    <source>
        <dbReference type="Proteomes" id="UP001217582"/>
    </source>
</evidence>
<dbReference type="InterPro" id="IPR017871">
    <property type="entry name" value="ABC_transporter-like_CS"/>
</dbReference>
<evidence type="ECO:0000256" key="10">
    <source>
        <dbReference type="SAM" id="Phobius"/>
    </source>
</evidence>
<feature type="compositionally biased region" description="Acidic residues" evidence="9">
    <location>
        <begin position="601"/>
        <end position="611"/>
    </location>
</feature>
<evidence type="ECO:0000256" key="6">
    <source>
        <dbReference type="ARBA" id="ARBA00022840"/>
    </source>
</evidence>
<keyword evidence="13" id="KW-1185">Reference proteome</keyword>
<feature type="transmembrane region" description="Helical" evidence="10">
    <location>
        <begin position="755"/>
        <end position="775"/>
    </location>
</feature>
<comment type="similarity">
    <text evidence="2">Belongs to the ABC transporter superfamily. ABCB family. Multidrug resistance exporter (TC 3.A.1.201) subfamily.</text>
</comment>
<keyword evidence="8 10" id="KW-0472">Membrane</keyword>
<feature type="region of interest" description="Disordered" evidence="9">
    <location>
        <begin position="598"/>
        <end position="622"/>
    </location>
</feature>
<feature type="domain" description="AAA+ ATPase" evidence="11">
    <location>
        <begin position="348"/>
        <end position="570"/>
    </location>
</feature>
<dbReference type="PANTHER" id="PTHR43394:SF1">
    <property type="entry name" value="ATP-BINDING CASSETTE SUB-FAMILY B MEMBER 10, MITOCHONDRIAL"/>
    <property type="match status" value="1"/>
</dbReference>
<dbReference type="CDD" id="cd03249">
    <property type="entry name" value="ABC_MTABC3_MDL1_MDL2"/>
    <property type="match status" value="1"/>
</dbReference>
<evidence type="ECO:0000256" key="3">
    <source>
        <dbReference type="ARBA" id="ARBA00022448"/>
    </source>
</evidence>
<feature type="transmembrane region" description="Helical" evidence="10">
    <location>
        <begin position="823"/>
        <end position="843"/>
    </location>
</feature>
<dbReference type="GO" id="GO:0005524">
    <property type="term" value="F:ATP binding"/>
    <property type="evidence" value="ECO:0007669"/>
    <property type="project" value="UniProtKB-KW"/>
</dbReference>
<keyword evidence="4 10" id="KW-0812">Transmembrane</keyword>
<dbReference type="Pfam" id="PF00664">
    <property type="entry name" value="ABC_membrane"/>
    <property type="match status" value="2"/>
</dbReference>
<protein>
    <submittedName>
        <fullName evidence="12">ABC-type xenobiotic transporter</fullName>
    </submittedName>
</protein>
<comment type="subcellular location">
    <subcellularLocation>
        <location evidence="1">Membrane</location>
        <topology evidence="1">Multi-pass membrane protein</topology>
    </subcellularLocation>
</comment>
<keyword evidence="6" id="KW-0067">ATP-binding</keyword>
<feature type="transmembrane region" description="Helical" evidence="10">
    <location>
        <begin position="131"/>
        <end position="151"/>
    </location>
</feature>
<evidence type="ECO:0000256" key="2">
    <source>
        <dbReference type="ARBA" id="ARBA00007577"/>
    </source>
</evidence>
<organism evidence="12 13">
    <name type="scientific">Malassezia arunalokei</name>
    <dbReference type="NCBI Taxonomy" id="1514897"/>
    <lineage>
        <taxon>Eukaryota</taxon>
        <taxon>Fungi</taxon>
        <taxon>Dikarya</taxon>
        <taxon>Basidiomycota</taxon>
        <taxon>Ustilaginomycotina</taxon>
        <taxon>Malasseziomycetes</taxon>
        <taxon>Malasseziales</taxon>
        <taxon>Malasseziaceae</taxon>
        <taxon>Malassezia</taxon>
    </lineage>
</organism>
<keyword evidence="7 10" id="KW-1133">Transmembrane helix</keyword>
<feature type="transmembrane region" description="Helical" evidence="10">
    <location>
        <begin position="251"/>
        <end position="273"/>
    </location>
</feature>
<dbReference type="InterPro" id="IPR003593">
    <property type="entry name" value="AAA+_ATPase"/>
</dbReference>
<dbReference type="AlphaFoldDB" id="A0AAJ6CL05"/>
<dbReference type="CDD" id="cd18577">
    <property type="entry name" value="ABC_6TM_Pgp_ABCB1_D1_like"/>
    <property type="match status" value="1"/>
</dbReference>
<dbReference type="Gene3D" id="3.40.50.300">
    <property type="entry name" value="P-loop containing nucleotide triphosphate hydrolases"/>
    <property type="match status" value="2"/>
</dbReference>
<dbReference type="GO" id="GO:0015421">
    <property type="term" value="F:ABC-type oligopeptide transporter activity"/>
    <property type="evidence" value="ECO:0007669"/>
    <property type="project" value="TreeGrafter"/>
</dbReference>
<evidence type="ECO:0000256" key="7">
    <source>
        <dbReference type="ARBA" id="ARBA00022989"/>
    </source>
</evidence>
<dbReference type="GO" id="GO:0016887">
    <property type="term" value="F:ATP hydrolysis activity"/>
    <property type="evidence" value="ECO:0007669"/>
    <property type="project" value="InterPro"/>
</dbReference>
<evidence type="ECO:0000256" key="1">
    <source>
        <dbReference type="ARBA" id="ARBA00004141"/>
    </source>
</evidence>
<feature type="non-terminal residue" evidence="12">
    <location>
        <position position="1"/>
    </location>
</feature>
<accession>A0AAJ6CL05</accession>
<feature type="transmembrane region" description="Helical" evidence="10">
    <location>
        <begin position="968"/>
        <end position="990"/>
    </location>
</feature>
<dbReference type="SMART" id="SM00382">
    <property type="entry name" value="AAA"/>
    <property type="match status" value="2"/>
</dbReference>
<feature type="transmembrane region" description="Helical" evidence="10">
    <location>
        <begin position="855"/>
        <end position="876"/>
    </location>
</feature>
<dbReference type="PROSITE" id="PS00211">
    <property type="entry name" value="ABC_TRANSPORTER_1"/>
    <property type="match status" value="2"/>
</dbReference>
<dbReference type="Gene3D" id="1.20.1560.10">
    <property type="entry name" value="ABC transporter type 1, transmembrane domain"/>
    <property type="match status" value="1"/>
</dbReference>
<dbReference type="GO" id="GO:0016020">
    <property type="term" value="C:membrane"/>
    <property type="evidence" value="ECO:0007669"/>
    <property type="project" value="UniProtKB-SubCell"/>
</dbReference>
<keyword evidence="3" id="KW-0813">Transport</keyword>
<dbReference type="GO" id="GO:0005737">
    <property type="term" value="C:cytoplasm"/>
    <property type="evidence" value="ECO:0007669"/>
    <property type="project" value="UniProtKB-ARBA"/>
</dbReference>
<dbReference type="InterPro" id="IPR011527">
    <property type="entry name" value="ABC1_TM_dom"/>
</dbReference>
<dbReference type="SUPFAM" id="SSF52540">
    <property type="entry name" value="P-loop containing nucleoside triphosphate hydrolases"/>
    <property type="match status" value="2"/>
</dbReference>
<dbReference type="InterPro" id="IPR027417">
    <property type="entry name" value="P-loop_NTPase"/>
</dbReference>
<name>A0AAJ6CL05_9BASI</name>
<dbReference type="Proteomes" id="UP001217582">
    <property type="component" value="Chromosome 2"/>
</dbReference>
<feature type="transmembrane region" description="Helical" evidence="10">
    <location>
        <begin position="707"/>
        <end position="735"/>
    </location>
</feature>
<feature type="transmembrane region" description="Helical" evidence="10">
    <location>
        <begin position="218"/>
        <end position="239"/>
    </location>
</feature>
<evidence type="ECO:0000256" key="5">
    <source>
        <dbReference type="ARBA" id="ARBA00022741"/>
    </source>
</evidence>
<feature type="domain" description="AAA+ ATPase" evidence="11">
    <location>
        <begin position="1059"/>
        <end position="1248"/>
    </location>
</feature>
<reference evidence="12 13" key="1">
    <citation type="submission" date="2023-03" db="EMBL/GenBank/DDBJ databases">
        <title>Mating type loci evolution in Malassezia.</title>
        <authorList>
            <person name="Coelho M.A."/>
        </authorList>
    </citation>
    <scope>NUCLEOTIDE SEQUENCE [LARGE SCALE GENOMIC DNA]</scope>
    <source>
        <strain evidence="12 13">CBS 13387</strain>
    </source>
</reference>
<evidence type="ECO:0000256" key="9">
    <source>
        <dbReference type="SAM" id="MobiDB-lite"/>
    </source>
</evidence>
<dbReference type="InterPro" id="IPR039421">
    <property type="entry name" value="Type_1_exporter"/>
</dbReference>
<dbReference type="SUPFAM" id="SSF90123">
    <property type="entry name" value="ABC transporter transmembrane region"/>
    <property type="match status" value="2"/>
</dbReference>
<dbReference type="InterPro" id="IPR036640">
    <property type="entry name" value="ABC1_TM_sf"/>
</dbReference>
<evidence type="ECO:0000313" key="12">
    <source>
        <dbReference type="EMBL" id="WFD15397.1"/>
    </source>
</evidence>
<evidence type="ECO:0000259" key="11">
    <source>
        <dbReference type="SMART" id="SM00382"/>
    </source>
</evidence>
<dbReference type="FunFam" id="3.40.50.300:FF:000604">
    <property type="entry name" value="ABC transporter B family member 28"/>
    <property type="match status" value="1"/>
</dbReference>
<proteinExistence type="inferred from homology"/>
<feature type="transmembrane region" description="Helical" evidence="10">
    <location>
        <begin position="30"/>
        <end position="52"/>
    </location>
</feature>
<feature type="transmembrane region" description="Helical" evidence="10">
    <location>
        <begin position="928"/>
        <end position="956"/>
    </location>
</feature>
<dbReference type="InterPro" id="IPR003439">
    <property type="entry name" value="ABC_transporter-like_ATP-bd"/>
</dbReference>
<keyword evidence="5" id="KW-0547">Nucleotide-binding</keyword>
<dbReference type="Pfam" id="PF00005">
    <property type="entry name" value="ABC_tran"/>
    <property type="match status" value="2"/>
</dbReference>